<keyword evidence="1" id="KW-0548">Nucleotidyltransferase</keyword>
<evidence type="ECO:0000313" key="2">
    <source>
        <dbReference type="EMBL" id="QDJ14663.1"/>
    </source>
</evidence>
<keyword evidence="1" id="KW-0239">DNA-directed DNA polymerase</keyword>
<dbReference type="Proteomes" id="UP000955338">
    <property type="component" value="Chromosome"/>
</dbReference>
<protein>
    <recommendedName>
        <fullName evidence="1">DNA polymerase III subunit psi</fullName>
    </recommendedName>
</protein>
<comment type="function">
    <text evidence="1">Part of the beta sliding clamp loading complex, which hydrolyzes ATP to load the beta clamp onto primed DNA to form the DNA replication pre-initiation complex. DNA polymerase III is a complex, multichain enzyme responsible for most of the replicative synthesis in bacteria. This DNA polymerase also exhibits 3' to 5' exonuclease activity.</text>
</comment>
<dbReference type="Gene3D" id="3.40.50.10220">
    <property type="entry name" value="DNA polymerase III, psi subunit"/>
    <property type="match status" value="1"/>
</dbReference>
<dbReference type="GO" id="GO:0008408">
    <property type="term" value="F:3'-5' exonuclease activity"/>
    <property type="evidence" value="ECO:0007669"/>
    <property type="project" value="InterPro"/>
</dbReference>
<dbReference type="RefSeq" id="WP_261920810.1">
    <property type="nucleotide sequence ID" value="NZ_CP022010.1"/>
</dbReference>
<name>A0A8D4LK07_9PAST</name>
<gene>
    <name evidence="2" type="ORF">CEP48_04145</name>
</gene>
<dbReference type="GO" id="GO:0006260">
    <property type="term" value="P:DNA replication"/>
    <property type="evidence" value="ECO:0007669"/>
    <property type="project" value="UniProtKB-KW"/>
</dbReference>
<evidence type="ECO:0000313" key="3">
    <source>
        <dbReference type="Proteomes" id="UP000955338"/>
    </source>
</evidence>
<keyword evidence="1" id="KW-0808">Transferase</keyword>
<accession>A0A8D4LK07</accession>
<proteinExistence type="predicted"/>
<dbReference type="InterPro" id="IPR036654">
    <property type="entry name" value="DNA_pol_III_psi_sf"/>
</dbReference>
<dbReference type="Pfam" id="PF03603">
    <property type="entry name" value="DNA_III_psi"/>
    <property type="match status" value="1"/>
</dbReference>
<keyword evidence="1" id="KW-0235">DNA replication</keyword>
<dbReference type="PIRSF" id="PIRSF029225">
    <property type="entry name" value="DNA_pol_III_psi"/>
    <property type="match status" value="1"/>
</dbReference>
<reference evidence="2" key="1">
    <citation type="submission" date="2017-06" db="EMBL/GenBank/DDBJ databases">
        <title>Genome sequencing of pathogenic and non-pathogenic strains within Bisgaard taxon 40.</title>
        <authorList>
            <person name="Ladner J.T."/>
            <person name="Lovett S.P."/>
            <person name="Koroleva G."/>
            <person name="Lorch J.M."/>
        </authorList>
    </citation>
    <scope>NUCLEOTIDE SEQUENCE</scope>
    <source>
        <strain evidence="2">27576-1-I1</strain>
    </source>
</reference>
<dbReference type="InterPro" id="IPR004615">
    <property type="entry name" value="DNA_pol_III_psi"/>
</dbReference>
<keyword evidence="3" id="KW-1185">Reference proteome</keyword>
<organism evidence="2 3">
    <name type="scientific">Mergibacter septicus</name>
    <dbReference type="NCBI Taxonomy" id="221402"/>
    <lineage>
        <taxon>Bacteria</taxon>
        <taxon>Pseudomonadati</taxon>
        <taxon>Pseudomonadota</taxon>
        <taxon>Gammaproteobacteria</taxon>
        <taxon>Pasteurellales</taxon>
        <taxon>Pasteurellaceae</taxon>
        <taxon>Mergibacter</taxon>
    </lineage>
</organism>
<sequence length="135" mass="15944">MRKALLLQEMGITRWQLRRPEIFKGYATMYVPSHVRLLMITTQKIDPSSIPLFQDILRACQLTSEQVMWLEKSQLNRLKTHAKLIYCCWGEMPELKTLSSENSWQLPEISQFCQSPTAKRDLWKKIQQFLNATLE</sequence>
<dbReference type="SUPFAM" id="SSF102220">
    <property type="entry name" value="DNA polymerase III psi subunit"/>
    <property type="match status" value="1"/>
</dbReference>
<dbReference type="AlphaFoldDB" id="A0A8D4LK07"/>
<evidence type="ECO:0000256" key="1">
    <source>
        <dbReference type="PIRNR" id="PIRNR029225"/>
    </source>
</evidence>
<dbReference type="GO" id="GO:0003887">
    <property type="term" value="F:DNA-directed DNA polymerase activity"/>
    <property type="evidence" value="ECO:0007669"/>
    <property type="project" value="UniProtKB-KW"/>
</dbReference>
<dbReference type="EMBL" id="CP022011">
    <property type="protein sequence ID" value="QDJ14663.1"/>
    <property type="molecule type" value="Genomic_DNA"/>
</dbReference>